<dbReference type="Gene3D" id="2.160.10.10">
    <property type="entry name" value="Hexapeptide repeat proteins"/>
    <property type="match status" value="2"/>
</dbReference>
<evidence type="ECO:0000313" key="2">
    <source>
        <dbReference type="Proteomes" id="UP000470771"/>
    </source>
</evidence>
<protein>
    <submittedName>
        <fullName evidence="1">Uncharacterized protein</fullName>
    </submittedName>
</protein>
<sequence>MSSPKILADYLEIGINTIIEPSAVIRGINGNAKRIIIGDNVYIGESVQIICDDFEMGDYGKIHHHTNIHGYKPCKIGHNIWVGQYCILDTIGGLTIGNNCAVGAQTQLWSHIKFGDTLEGCRFLSDKPLSIGDDVYFSGKCVVSPVNIQDKAMALAGSVITKDMEFNTIYAGVPAMSVTDKLGYQFDTISVDDKYKKMIEYLSHSGVNTSKIKIVRERSEAILEDNISYFIVATREYTKKLSDEEIFFMKFLLPEKAKFTPL</sequence>
<dbReference type="InterPro" id="IPR011004">
    <property type="entry name" value="Trimer_LpxA-like_sf"/>
</dbReference>
<dbReference type="Proteomes" id="UP000470771">
    <property type="component" value="Unassembled WGS sequence"/>
</dbReference>
<gene>
    <name evidence="1" type="ORF">GQN54_04540</name>
</gene>
<dbReference type="RefSeq" id="WP_160632331.1">
    <property type="nucleotide sequence ID" value="NZ_WWNE01000005.1"/>
</dbReference>
<name>A0A6N9NJK0_9FLAO</name>
<dbReference type="Pfam" id="PF14602">
    <property type="entry name" value="Hexapep_2"/>
    <property type="match status" value="1"/>
</dbReference>
<comment type="caution">
    <text evidence="1">The sequence shown here is derived from an EMBL/GenBank/DDBJ whole genome shotgun (WGS) entry which is preliminary data.</text>
</comment>
<dbReference type="InterPro" id="IPR051159">
    <property type="entry name" value="Hexapeptide_acetyltransf"/>
</dbReference>
<dbReference type="AlphaFoldDB" id="A0A6N9NJK0"/>
<dbReference type="EMBL" id="WWNE01000005">
    <property type="protein sequence ID" value="NBG65370.1"/>
    <property type="molecule type" value="Genomic_DNA"/>
</dbReference>
<dbReference type="InterPro" id="IPR001451">
    <property type="entry name" value="Hexapep"/>
</dbReference>
<evidence type="ECO:0000313" key="1">
    <source>
        <dbReference type="EMBL" id="NBG65370.1"/>
    </source>
</evidence>
<dbReference type="PANTHER" id="PTHR23416">
    <property type="entry name" value="SIALIC ACID SYNTHASE-RELATED"/>
    <property type="match status" value="1"/>
</dbReference>
<accession>A0A6N9NJK0</accession>
<dbReference type="SUPFAM" id="SSF51161">
    <property type="entry name" value="Trimeric LpxA-like enzymes"/>
    <property type="match status" value="1"/>
</dbReference>
<organism evidence="1 2">
    <name type="scientific">Acidiluteibacter ferrifornacis</name>
    <dbReference type="NCBI Taxonomy" id="2692424"/>
    <lineage>
        <taxon>Bacteria</taxon>
        <taxon>Pseudomonadati</taxon>
        <taxon>Bacteroidota</taxon>
        <taxon>Flavobacteriia</taxon>
        <taxon>Flavobacteriales</taxon>
        <taxon>Cryomorphaceae</taxon>
        <taxon>Acidiluteibacter</taxon>
    </lineage>
</organism>
<proteinExistence type="predicted"/>
<keyword evidence="2" id="KW-1185">Reference proteome</keyword>
<reference evidence="1 2" key="1">
    <citation type="submission" date="2019-12" db="EMBL/GenBank/DDBJ databases">
        <authorList>
            <person name="Zhao J."/>
        </authorList>
    </citation>
    <scope>NUCLEOTIDE SEQUENCE [LARGE SCALE GENOMIC DNA]</scope>
    <source>
        <strain evidence="1 2">S-15</strain>
    </source>
</reference>